<dbReference type="Proteomes" id="UP000747110">
    <property type="component" value="Unassembled WGS sequence"/>
</dbReference>
<dbReference type="AlphaFoldDB" id="A0A8J4GGA8"/>
<evidence type="ECO:0000313" key="3">
    <source>
        <dbReference type="Proteomes" id="UP000722791"/>
    </source>
</evidence>
<sequence length="235" mass="25156">MRRVQSSIYGCYAGTGPTVVLQTASPTAESTRFGRRRSSLVFTPCPPETPTRSNSLLKLQRAASSFCSVTGWDFLPVGENDVAHNLADSLKVLQHCFSSPCRSTHDAASLGKDEVTKADGFEDVSCFVSCSSPASFYVESAIASPRAPPKSCKSCVTLHYVPENTTGNGCGLAQEQEGPNAVVAARAGFGLQSLDIEASGTRAGEVQTRRWGLPRTRRVVRDMDLMPSAGRECTE</sequence>
<keyword evidence="4" id="KW-1185">Reference proteome</keyword>
<evidence type="ECO:0000313" key="2">
    <source>
        <dbReference type="EMBL" id="GIM06458.1"/>
    </source>
</evidence>
<comment type="caution">
    <text evidence="2">The sequence shown here is derived from an EMBL/GenBank/DDBJ whole genome shotgun (WGS) entry which is preliminary data.</text>
</comment>
<proteinExistence type="predicted"/>
<dbReference type="EMBL" id="BNCP01000032">
    <property type="protein sequence ID" value="GIL85250.1"/>
    <property type="molecule type" value="Genomic_DNA"/>
</dbReference>
<organism evidence="2 3">
    <name type="scientific">Volvox reticuliferus</name>
    <dbReference type="NCBI Taxonomy" id="1737510"/>
    <lineage>
        <taxon>Eukaryota</taxon>
        <taxon>Viridiplantae</taxon>
        <taxon>Chlorophyta</taxon>
        <taxon>core chlorophytes</taxon>
        <taxon>Chlorophyceae</taxon>
        <taxon>CS clade</taxon>
        <taxon>Chlamydomonadales</taxon>
        <taxon>Volvocaceae</taxon>
        <taxon>Volvox</taxon>
    </lineage>
</organism>
<reference evidence="2" key="1">
    <citation type="journal article" date="2021" name="Proc. Natl. Acad. Sci. U.S.A.">
        <title>Three genomes in the algal genus Volvox reveal the fate of a haploid sex-determining region after a transition to homothallism.</title>
        <authorList>
            <person name="Yamamoto K."/>
            <person name="Hamaji T."/>
            <person name="Kawai-Toyooka H."/>
            <person name="Matsuzaki R."/>
            <person name="Takahashi F."/>
            <person name="Nishimura Y."/>
            <person name="Kawachi M."/>
            <person name="Noguchi H."/>
            <person name="Minakuchi Y."/>
            <person name="Umen J.G."/>
            <person name="Toyoda A."/>
            <person name="Nozaki H."/>
        </authorList>
    </citation>
    <scope>NUCLEOTIDE SEQUENCE</scope>
    <source>
        <strain evidence="2">NIES-3785</strain>
        <strain evidence="1">NIES-3786</strain>
    </source>
</reference>
<name>A0A8J4GGA8_9CHLO</name>
<dbReference type="Proteomes" id="UP000722791">
    <property type="component" value="Unassembled WGS sequence"/>
</dbReference>
<dbReference type="OrthoDB" id="10605019at2759"/>
<accession>A0A8J4GGA8</accession>
<protein>
    <submittedName>
        <fullName evidence="2">Uncharacterized protein</fullName>
    </submittedName>
</protein>
<evidence type="ECO:0000313" key="1">
    <source>
        <dbReference type="EMBL" id="GIL85250.1"/>
    </source>
</evidence>
<dbReference type="EMBL" id="BNCQ01000021">
    <property type="protein sequence ID" value="GIM06458.1"/>
    <property type="molecule type" value="Genomic_DNA"/>
</dbReference>
<evidence type="ECO:0000313" key="4">
    <source>
        <dbReference type="Proteomes" id="UP000747110"/>
    </source>
</evidence>
<gene>
    <name evidence="1" type="ORF">Vretifemale_13857</name>
    <name evidence="2" type="ORF">Vretimale_10774</name>
</gene>